<evidence type="ECO:0000256" key="3">
    <source>
        <dbReference type="ARBA" id="ARBA00022840"/>
    </source>
</evidence>
<dbReference type="PANTHER" id="PTHR42781">
    <property type="entry name" value="SPERMIDINE/PUTRESCINE IMPORT ATP-BINDING PROTEIN POTA"/>
    <property type="match status" value="1"/>
</dbReference>
<keyword evidence="2" id="KW-0547">Nucleotide-binding</keyword>
<gene>
    <name evidence="5" type="ORF">FSZ17_19460</name>
</gene>
<keyword evidence="6" id="KW-1185">Reference proteome</keyword>
<sequence>MKPLIHLDHIQYTSKERTILSVPELSIFQGEILGIMGPNGAGKSTLVKILSCLQAPTSGKIFYNGIEVPAGNVSLEQRRKWAVVLQQTLIFDTTVFQNVAAGLKIRKVQKAIIKEKVEYWLEKFGISHLAKKNAHQLSGGEAQRVNLARALILEPEVLYLDEPFSALDYPTKVRLIKDFSSILKETSTTTVFVSHDISEVKFLTDRLAILKLGEIIQLGFTAEVLQSPNHEAASFLNEMTLNLENDSI</sequence>
<dbReference type="PROSITE" id="PS00211">
    <property type="entry name" value="ABC_TRANSPORTER_1"/>
    <property type="match status" value="1"/>
</dbReference>
<dbReference type="InterPro" id="IPR050093">
    <property type="entry name" value="ABC_SmlMolc_Importer"/>
</dbReference>
<name>A0A5B8Z8S1_CYTDA</name>
<reference evidence="6" key="1">
    <citation type="submission" date="2019-08" db="EMBL/GenBank/DDBJ databases">
        <authorList>
            <person name="Zheng X."/>
        </authorList>
    </citation>
    <scope>NUCLEOTIDE SEQUENCE [LARGE SCALE GENOMIC DNA]</scope>
    <source>
        <strain evidence="6">FJAT-25496</strain>
    </source>
</reference>
<evidence type="ECO:0000313" key="5">
    <source>
        <dbReference type="EMBL" id="QED49257.1"/>
    </source>
</evidence>
<keyword evidence="1" id="KW-0813">Transport</keyword>
<dbReference type="PANTHER" id="PTHR42781:SF4">
    <property type="entry name" value="SPERMIDINE_PUTRESCINE IMPORT ATP-BINDING PROTEIN POTA"/>
    <property type="match status" value="1"/>
</dbReference>
<dbReference type="SUPFAM" id="SSF52540">
    <property type="entry name" value="P-loop containing nucleoside triphosphate hydrolases"/>
    <property type="match status" value="1"/>
</dbReference>
<dbReference type="Pfam" id="PF00005">
    <property type="entry name" value="ABC_tran"/>
    <property type="match status" value="1"/>
</dbReference>
<organism evidence="5 6">
    <name type="scientific">Cytobacillus dafuensis</name>
    <name type="common">Bacillus dafuensis</name>
    <dbReference type="NCBI Taxonomy" id="1742359"/>
    <lineage>
        <taxon>Bacteria</taxon>
        <taxon>Bacillati</taxon>
        <taxon>Bacillota</taxon>
        <taxon>Bacilli</taxon>
        <taxon>Bacillales</taxon>
        <taxon>Bacillaceae</taxon>
        <taxon>Cytobacillus</taxon>
    </lineage>
</organism>
<keyword evidence="3 5" id="KW-0067">ATP-binding</keyword>
<accession>A0A5B8Z8S1</accession>
<dbReference type="GO" id="GO:0005524">
    <property type="term" value="F:ATP binding"/>
    <property type="evidence" value="ECO:0007669"/>
    <property type="project" value="UniProtKB-KW"/>
</dbReference>
<evidence type="ECO:0000256" key="2">
    <source>
        <dbReference type="ARBA" id="ARBA00022741"/>
    </source>
</evidence>
<dbReference type="KEGG" id="bda:FSZ17_19460"/>
<dbReference type="InterPro" id="IPR027417">
    <property type="entry name" value="P-loop_NTPase"/>
</dbReference>
<dbReference type="AlphaFoldDB" id="A0A5B8Z8S1"/>
<dbReference type="OrthoDB" id="9780431at2"/>
<dbReference type="SMART" id="SM00382">
    <property type="entry name" value="AAA"/>
    <property type="match status" value="1"/>
</dbReference>
<feature type="domain" description="ABC transporter" evidence="4">
    <location>
        <begin position="5"/>
        <end position="237"/>
    </location>
</feature>
<dbReference type="EMBL" id="CP042593">
    <property type="protein sequence ID" value="QED49257.1"/>
    <property type="molecule type" value="Genomic_DNA"/>
</dbReference>
<dbReference type="GO" id="GO:0016887">
    <property type="term" value="F:ATP hydrolysis activity"/>
    <property type="evidence" value="ECO:0007669"/>
    <property type="project" value="InterPro"/>
</dbReference>
<dbReference type="Gene3D" id="3.40.50.300">
    <property type="entry name" value="P-loop containing nucleotide triphosphate hydrolases"/>
    <property type="match status" value="1"/>
</dbReference>
<proteinExistence type="predicted"/>
<evidence type="ECO:0000259" key="4">
    <source>
        <dbReference type="PROSITE" id="PS50893"/>
    </source>
</evidence>
<dbReference type="InterPro" id="IPR017871">
    <property type="entry name" value="ABC_transporter-like_CS"/>
</dbReference>
<dbReference type="InterPro" id="IPR003593">
    <property type="entry name" value="AAA+_ATPase"/>
</dbReference>
<dbReference type="InterPro" id="IPR003439">
    <property type="entry name" value="ABC_transporter-like_ATP-bd"/>
</dbReference>
<dbReference type="STRING" id="1742359.GCA_001439625_03417"/>
<dbReference type="PROSITE" id="PS50893">
    <property type="entry name" value="ABC_TRANSPORTER_2"/>
    <property type="match status" value="1"/>
</dbReference>
<dbReference type="Proteomes" id="UP000321555">
    <property type="component" value="Chromosome"/>
</dbReference>
<evidence type="ECO:0000256" key="1">
    <source>
        <dbReference type="ARBA" id="ARBA00022448"/>
    </source>
</evidence>
<dbReference type="RefSeq" id="WP_057773436.1">
    <property type="nucleotide sequence ID" value="NZ_CP042593.1"/>
</dbReference>
<protein>
    <submittedName>
        <fullName evidence="5">ATP-binding cassette domain-containing protein</fullName>
    </submittedName>
</protein>
<evidence type="ECO:0000313" key="6">
    <source>
        <dbReference type="Proteomes" id="UP000321555"/>
    </source>
</evidence>